<evidence type="ECO:0000256" key="1">
    <source>
        <dbReference type="ARBA" id="ARBA00005439"/>
    </source>
</evidence>
<dbReference type="Pfam" id="PF00707">
    <property type="entry name" value="IF3_C"/>
    <property type="match status" value="1"/>
</dbReference>
<dbReference type="Gene3D" id="3.10.20.80">
    <property type="entry name" value="Translation initiation factor 3 (IF-3), N-terminal domain"/>
    <property type="match status" value="1"/>
</dbReference>
<sequence>MLSPWSFDLALVFLYNSQYFITFLFLKQRIRINNQITASEVRVIAEDGANIGVLSTSEALKLSIARGTDLIEISPGATPPVVKLMDLGKYEYLENKKTKVAKANAKVSELKTIQVKVGTGEHDLEIKAQNASKFLREGHKVKIDLFLRGRVKYMEFNFLKERLERILRLVTEDYRVVDPIKKSMKGLTVIIERAK</sequence>
<protein>
    <recommendedName>
        <fullName evidence="4">Translation initiation factor IF-3</fullName>
    </recommendedName>
</protein>
<keyword evidence="3" id="KW-0648">Protein biosynthesis</keyword>
<evidence type="ECO:0000313" key="9">
    <source>
        <dbReference type="Proteomes" id="UP000228767"/>
    </source>
</evidence>
<dbReference type="SUPFAM" id="SSF54364">
    <property type="entry name" value="Translation initiation factor IF3, N-terminal domain"/>
    <property type="match status" value="1"/>
</dbReference>
<dbReference type="GO" id="GO:0003743">
    <property type="term" value="F:translation initiation factor activity"/>
    <property type="evidence" value="ECO:0007669"/>
    <property type="project" value="UniProtKB-UniRule"/>
</dbReference>
<dbReference type="GO" id="GO:0032790">
    <property type="term" value="P:ribosome disassembly"/>
    <property type="evidence" value="ECO:0007669"/>
    <property type="project" value="TreeGrafter"/>
</dbReference>
<dbReference type="PANTHER" id="PTHR10938:SF0">
    <property type="entry name" value="TRANSLATION INITIATION FACTOR IF-3, MITOCHONDRIAL"/>
    <property type="match status" value="1"/>
</dbReference>
<organism evidence="8 9">
    <name type="scientific">Candidatus Vogelbacteria bacterium CG10_big_fil_rev_8_21_14_0_10_51_16</name>
    <dbReference type="NCBI Taxonomy" id="1975045"/>
    <lineage>
        <taxon>Bacteria</taxon>
        <taxon>Candidatus Vogeliibacteriota</taxon>
    </lineage>
</organism>
<comment type="similarity">
    <text evidence="1">Belongs to the IF-3 family.</text>
</comment>
<keyword evidence="5" id="KW-1133">Transmembrane helix</keyword>
<dbReference type="Proteomes" id="UP000228767">
    <property type="component" value="Unassembled WGS sequence"/>
</dbReference>
<evidence type="ECO:0000256" key="2">
    <source>
        <dbReference type="ARBA" id="ARBA00022540"/>
    </source>
</evidence>
<dbReference type="PANTHER" id="PTHR10938">
    <property type="entry name" value="TRANSLATION INITIATION FACTOR IF-3"/>
    <property type="match status" value="1"/>
</dbReference>
<dbReference type="AlphaFoldDB" id="A0A2H0RF71"/>
<keyword evidence="5" id="KW-0472">Membrane</keyword>
<dbReference type="InterPro" id="IPR019815">
    <property type="entry name" value="Translation_initiation_fac_3_C"/>
</dbReference>
<evidence type="ECO:0000256" key="3">
    <source>
        <dbReference type="ARBA" id="ARBA00022917"/>
    </source>
</evidence>
<evidence type="ECO:0000259" key="7">
    <source>
        <dbReference type="Pfam" id="PF05198"/>
    </source>
</evidence>
<dbReference type="InterPro" id="IPR036787">
    <property type="entry name" value="T_IF-3_N_sf"/>
</dbReference>
<dbReference type="InterPro" id="IPR019814">
    <property type="entry name" value="Translation_initiation_fac_3_N"/>
</dbReference>
<dbReference type="EMBL" id="PCYI01000004">
    <property type="protein sequence ID" value="PIR45192.1"/>
    <property type="molecule type" value="Genomic_DNA"/>
</dbReference>
<dbReference type="InterPro" id="IPR001288">
    <property type="entry name" value="Translation_initiation_fac_3"/>
</dbReference>
<dbReference type="Pfam" id="PF05198">
    <property type="entry name" value="IF3_N"/>
    <property type="match status" value="1"/>
</dbReference>
<keyword evidence="2 8" id="KW-0396">Initiation factor</keyword>
<dbReference type="GO" id="GO:0005737">
    <property type="term" value="C:cytoplasm"/>
    <property type="evidence" value="ECO:0007669"/>
    <property type="project" value="UniProtKB-ARBA"/>
</dbReference>
<feature type="domain" description="Translation initiation factor 3 N-terminal" evidence="7">
    <location>
        <begin position="32"/>
        <end position="99"/>
    </location>
</feature>
<gene>
    <name evidence="8" type="primary">infC</name>
    <name evidence="8" type="ORF">COV10_00760</name>
</gene>
<evidence type="ECO:0000256" key="5">
    <source>
        <dbReference type="SAM" id="Phobius"/>
    </source>
</evidence>
<comment type="caution">
    <text evidence="8">The sequence shown here is derived from an EMBL/GenBank/DDBJ whole genome shotgun (WGS) entry which is preliminary data.</text>
</comment>
<feature type="transmembrane region" description="Helical" evidence="5">
    <location>
        <begin position="6"/>
        <end position="26"/>
    </location>
</feature>
<evidence type="ECO:0000313" key="8">
    <source>
        <dbReference type="EMBL" id="PIR45192.1"/>
    </source>
</evidence>
<dbReference type="SUPFAM" id="SSF55200">
    <property type="entry name" value="Translation initiation factor IF3, C-terminal domain"/>
    <property type="match status" value="1"/>
</dbReference>
<reference evidence="8 9" key="1">
    <citation type="submission" date="2017-09" db="EMBL/GenBank/DDBJ databases">
        <title>Depth-based differentiation of microbial function through sediment-hosted aquifers and enrichment of novel symbionts in the deep terrestrial subsurface.</title>
        <authorList>
            <person name="Probst A.J."/>
            <person name="Ladd B."/>
            <person name="Jarett J.K."/>
            <person name="Geller-Mcgrath D.E."/>
            <person name="Sieber C.M."/>
            <person name="Emerson J.B."/>
            <person name="Anantharaman K."/>
            <person name="Thomas B.C."/>
            <person name="Malmstrom R."/>
            <person name="Stieglmeier M."/>
            <person name="Klingl A."/>
            <person name="Woyke T."/>
            <person name="Ryan C.M."/>
            <person name="Banfield J.F."/>
        </authorList>
    </citation>
    <scope>NUCLEOTIDE SEQUENCE [LARGE SCALE GENOMIC DNA]</scope>
    <source>
        <strain evidence="8">CG10_big_fil_rev_8_21_14_0_10_51_16</strain>
    </source>
</reference>
<keyword evidence="5" id="KW-0812">Transmembrane</keyword>
<name>A0A2H0RF71_9BACT</name>
<dbReference type="InterPro" id="IPR036788">
    <property type="entry name" value="T_IF-3_C_sf"/>
</dbReference>
<evidence type="ECO:0000259" key="6">
    <source>
        <dbReference type="Pfam" id="PF00707"/>
    </source>
</evidence>
<dbReference type="GO" id="GO:0043022">
    <property type="term" value="F:ribosome binding"/>
    <property type="evidence" value="ECO:0007669"/>
    <property type="project" value="TreeGrafter"/>
</dbReference>
<feature type="domain" description="Translation initiation factor 3 C-terminal" evidence="6">
    <location>
        <begin position="109"/>
        <end position="190"/>
    </location>
</feature>
<accession>A0A2H0RF71</accession>
<proteinExistence type="inferred from homology"/>
<dbReference type="Gene3D" id="3.30.110.10">
    <property type="entry name" value="Translation initiation factor 3 (IF-3), C-terminal domain"/>
    <property type="match status" value="1"/>
</dbReference>
<dbReference type="NCBIfam" id="TIGR00168">
    <property type="entry name" value="infC"/>
    <property type="match status" value="1"/>
</dbReference>
<evidence type="ECO:0000256" key="4">
    <source>
        <dbReference type="NCBIfam" id="TIGR00168"/>
    </source>
</evidence>